<name>A0ABP4GMA0_9PSEU</name>
<dbReference type="Proteomes" id="UP001500653">
    <property type="component" value="Unassembled WGS sequence"/>
</dbReference>
<keyword evidence="2" id="KW-1185">Reference proteome</keyword>
<reference evidence="2" key="1">
    <citation type="journal article" date="2019" name="Int. J. Syst. Evol. Microbiol.">
        <title>The Global Catalogue of Microorganisms (GCM) 10K type strain sequencing project: providing services to taxonomists for standard genome sequencing and annotation.</title>
        <authorList>
            <consortium name="The Broad Institute Genomics Platform"/>
            <consortium name="The Broad Institute Genome Sequencing Center for Infectious Disease"/>
            <person name="Wu L."/>
            <person name="Ma J."/>
        </authorList>
    </citation>
    <scope>NUCLEOTIDE SEQUENCE [LARGE SCALE GENOMIC DNA]</scope>
    <source>
        <strain evidence="2">JCM 13023</strain>
    </source>
</reference>
<gene>
    <name evidence="1" type="ORF">GCM10009676_10960</name>
</gene>
<dbReference type="RefSeq" id="WP_253866561.1">
    <property type="nucleotide sequence ID" value="NZ_BAAALN010000004.1"/>
</dbReference>
<organism evidence="1 2">
    <name type="scientific">Prauserella halophila</name>
    <dbReference type="NCBI Taxonomy" id="185641"/>
    <lineage>
        <taxon>Bacteria</taxon>
        <taxon>Bacillati</taxon>
        <taxon>Actinomycetota</taxon>
        <taxon>Actinomycetes</taxon>
        <taxon>Pseudonocardiales</taxon>
        <taxon>Pseudonocardiaceae</taxon>
        <taxon>Prauserella</taxon>
    </lineage>
</organism>
<dbReference type="NCBIfam" id="NF035938">
    <property type="entry name" value="EboA_domain"/>
    <property type="match status" value="1"/>
</dbReference>
<dbReference type="InterPro" id="IPR047715">
    <property type="entry name" value="EboA_dom"/>
</dbReference>
<sequence length="232" mass="24661">MTSLDDLLDSEGRARLAELTGEVTSTPARIGVLLPAVARAVGRGPADPDDPDGMVTPRIEDQARVALLRAAAQGWNTDALVAEIGALYRHGDADEKRAVLRALDHLDVGDAALDLVGDALRGNDTRLIAAALGPYAAEHLDPHSWRHGVLKCLFTGVPLAAVAGIAERSGIAERGDAELARMVDGFAAERRAAGRDVPADATWLLDRLTAQRPDVDGATVPDQQRVRYDQED</sequence>
<accession>A0ABP4GMA0</accession>
<proteinExistence type="predicted"/>
<dbReference type="EMBL" id="BAAALN010000004">
    <property type="protein sequence ID" value="GAA1230067.1"/>
    <property type="molecule type" value="Genomic_DNA"/>
</dbReference>
<evidence type="ECO:0000313" key="1">
    <source>
        <dbReference type="EMBL" id="GAA1230067.1"/>
    </source>
</evidence>
<evidence type="ECO:0008006" key="3">
    <source>
        <dbReference type="Google" id="ProtNLM"/>
    </source>
</evidence>
<protein>
    <recommendedName>
        <fullName evidence="3">Sugar phosphate isomerase</fullName>
    </recommendedName>
</protein>
<evidence type="ECO:0000313" key="2">
    <source>
        <dbReference type="Proteomes" id="UP001500653"/>
    </source>
</evidence>
<comment type="caution">
    <text evidence="1">The sequence shown here is derived from an EMBL/GenBank/DDBJ whole genome shotgun (WGS) entry which is preliminary data.</text>
</comment>